<keyword evidence="3" id="KW-1185">Reference proteome</keyword>
<proteinExistence type="predicted"/>
<evidence type="ECO:0000313" key="2">
    <source>
        <dbReference type="EMBL" id="VEL40129.1"/>
    </source>
</evidence>
<comment type="caution">
    <text evidence="2">The sequence shown here is derived from an EMBL/GenBank/DDBJ whole genome shotgun (WGS) entry which is preliminary data.</text>
</comment>
<dbReference type="Proteomes" id="UP000784294">
    <property type="component" value="Unassembled WGS sequence"/>
</dbReference>
<protein>
    <submittedName>
        <fullName evidence="2">Uncharacterized protein</fullName>
    </submittedName>
</protein>
<dbReference type="EMBL" id="CAAALY010263789">
    <property type="protein sequence ID" value="VEL40129.1"/>
    <property type="molecule type" value="Genomic_DNA"/>
</dbReference>
<feature type="region of interest" description="Disordered" evidence="1">
    <location>
        <begin position="30"/>
        <end position="54"/>
    </location>
</feature>
<evidence type="ECO:0000313" key="3">
    <source>
        <dbReference type="Proteomes" id="UP000784294"/>
    </source>
</evidence>
<feature type="non-terminal residue" evidence="2">
    <location>
        <position position="54"/>
    </location>
</feature>
<evidence type="ECO:0000256" key="1">
    <source>
        <dbReference type="SAM" id="MobiDB-lite"/>
    </source>
</evidence>
<gene>
    <name evidence="2" type="ORF">PXEA_LOCUS33569</name>
</gene>
<organism evidence="2 3">
    <name type="scientific">Protopolystoma xenopodis</name>
    <dbReference type="NCBI Taxonomy" id="117903"/>
    <lineage>
        <taxon>Eukaryota</taxon>
        <taxon>Metazoa</taxon>
        <taxon>Spiralia</taxon>
        <taxon>Lophotrochozoa</taxon>
        <taxon>Platyhelminthes</taxon>
        <taxon>Monogenea</taxon>
        <taxon>Polyopisthocotylea</taxon>
        <taxon>Polystomatidea</taxon>
        <taxon>Polystomatidae</taxon>
        <taxon>Protopolystoma</taxon>
    </lineage>
</organism>
<sequence>MFEMVSHFNVPSNTRPYSNFISLTVFASDPAPSKSPQTPATPIVPSDYQPLVGE</sequence>
<accession>A0A448XMD8</accession>
<name>A0A448XMD8_9PLAT</name>
<dbReference type="AlphaFoldDB" id="A0A448XMD8"/>
<reference evidence="2" key="1">
    <citation type="submission" date="2018-11" db="EMBL/GenBank/DDBJ databases">
        <authorList>
            <consortium name="Pathogen Informatics"/>
        </authorList>
    </citation>
    <scope>NUCLEOTIDE SEQUENCE</scope>
</reference>